<accession>A0A154QHT9</accession>
<keyword evidence="1" id="KW-0472">Membrane</keyword>
<comment type="caution">
    <text evidence="3">The sequence shown here is derived from an EMBL/GenBank/DDBJ whole genome shotgun (WGS) entry which is preliminary data.</text>
</comment>
<keyword evidence="1" id="KW-0812">Transmembrane</keyword>
<proteinExistence type="predicted"/>
<reference evidence="3 4" key="1">
    <citation type="journal article" date="2016" name="MBio">
        <title>Lateral Gene Transfer in a Heavy Metal-Contaminated-Groundwater Microbial Community.</title>
        <authorList>
            <person name="Hemme C.L."/>
            <person name="Green S.J."/>
            <person name="Rishishwar L."/>
            <person name="Prakash O."/>
            <person name="Pettenato A."/>
            <person name="Chakraborty R."/>
            <person name="Deutschbauer A.M."/>
            <person name="Van Nostrand J.D."/>
            <person name="Wu L."/>
            <person name="He Z."/>
            <person name="Jordan I.K."/>
            <person name="Hazen T.C."/>
            <person name="Arkin A.P."/>
            <person name="Kostka J.E."/>
            <person name="Zhou J."/>
        </authorList>
    </citation>
    <scope>NUCLEOTIDE SEQUENCE [LARGE SCALE GENOMIC DNA]</scope>
    <source>
        <strain evidence="3 4">FW104-T7</strain>
    </source>
</reference>
<keyword evidence="2" id="KW-0732">Signal</keyword>
<organism evidence="3 4">
    <name type="scientific">Rhodanobacter thiooxydans</name>
    <dbReference type="NCBI Taxonomy" id="416169"/>
    <lineage>
        <taxon>Bacteria</taxon>
        <taxon>Pseudomonadati</taxon>
        <taxon>Pseudomonadota</taxon>
        <taxon>Gammaproteobacteria</taxon>
        <taxon>Lysobacterales</taxon>
        <taxon>Rhodanobacteraceae</taxon>
        <taxon>Rhodanobacter</taxon>
    </lineage>
</organism>
<feature type="signal peptide" evidence="2">
    <location>
        <begin position="1"/>
        <end position="24"/>
    </location>
</feature>
<sequence>MKRILVLTGIALAALVVLPSQVAATPISASMSLNTVYTGITPDGSAPWLTAEFTSSVGSSTGTLVLTSRLTGPDFVQGLNSAKSAVGWAFYLNQALSSSGITCTAGACAGNGALYNGSGFDTASVPGMFNLAFGWSSGSRFMAGDSATYDLTFAHLLTGNPFVENASGWSSVAHVQGIIGGADCSGWIVAGNGTGASGGARCVDPPHVSVPEPGELGMFSLGLLLAGLFLGMKYVQARKTRSTRWA</sequence>
<gene>
    <name evidence="3" type="ORF">RHOFW104T7_11985</name>
</gene>
<protein>
    <recommendedName>
        <fullName evidence="5">PEP-CTERM protein-sorting domain-containing protein</fullName>
    </recommendedName>
</protein>
<evidence type="ECO:0000313" key="3">
    <source>
        <dbReference type="EMBL" id="KZC23801.1"/>
    </source>
</evidence>
<evidence type="ECO:0000256" key="1">
    <source>
        <dbReference type="SAM" id="Phobius"/>
    </source>
</evidence>
<dbReference type="EMBL" id="LVJS01000040">
    <property type="protein sequence ID" value="KZC23801.1"/>
    <property type="molecule type" value="Genomic_DNA"/>
</dbReference>
<keyword evidence="4" id="KW-1185">Reference proteome</keyword>
<name>A0A154QHT9_9GAMM</name>
<evidence type="ECO:0008006" key="5">
    <source>
        <dbReference type="Google" id="ProtNLM"/>
    </source>
</evidence>
<keyword evidence="1" id="KW-1133">Transmembrane helix</keyword>
<dbReference type="Proteomes" id="UP000076131">
    <property type="component" value="Unassembled WGS sequence"/>
</dbReference>
<feature type="chain" id="PRO_5007600047" description="PEP-CTERM protein-sorting domain-containing protein" evidence="2">
    <location>
        <begin position="25"/>
        <end position="246"/>
    </location>
</feature>
<dbReference type="AlphaFoldDB" id="A0A154QHT9"/>
<evidence type="ECO:0000256" key="2">
    <source>
        <dbReference type="SAM" id="SignalP"/>
    </source>
</evidence>
<evidence type="ECO:0000313" key="4">
    <source>
        <dbReference type="Proteomes" id="UP000076131"/>
    </source>
</evidence>
<feature type="transmembrane region" description="Helical" evidence="1">
    <location>
        <begin position="216"/>
        <end position="235"/>
    </location>
</feature>
<dbReference type="RefSeq" id="WP_008434115.1">
    <property type="nucleotide sequence ID" value="NZ_LVJS01000040.1"/>
</dbReference>